<dbReference type="EMBL" id="CAJNOQ010007814">
    <property type="protein sequence ID" value="CAF1179707.1"/>
    <property type="molecule type" value="Genomic_DNA"/>
</dbReference>
<gene>
    <name evidence="2" type="ORF">GPM918_LOCUS22634</name>
    <name evidence="3" type="ORF">OVA965_LOCUS24122</name>
    <name evidence="4" type="ORF">SRO942_LOCUS22633</name>
    <name evidence="5" type="ORF">TMI583_LOCUS24843</name>
</gene>
<dbReference type="EMBL" id="CAJNOK010014398">
    <property type="protein sequence ID" value="CAF1203946.1"/>
    <property type="molecule type" value="Genomic_DNA"/>
</dbReference>
<evidence type="ECO:0000313" key="2">
    <source>
        <dbReference type="EMBL" id="CAF1179707.1"/>
    </source>
</evidence>
<evidence type="ECO:0000256" key="1">
    <source>
        <dbReference type="ARBA" id="ARBA00001962"/>
    </source>
</evidence>
<comment type="cofactor">
    <cofactor evidence="1">
        <name>Fe cation</name>
        <dbReference type="ChEBI" id="CHEBI:24875"/>
    </cofactor>
</comment>
<dbReference type="PANTHER" id="PTHR20883">
    <property type="entry name" value="PHYTANOYL-COA DIOXYGENASE DOMAIN CONTAINING 1"/>
    <property type="match status" value="1"/>
</dbReference>
<evidence type="ECO:0000313" key="5">
    <source>
        <dbReference type="EMBL" id="CAF4013608.1"/>
    </source>
</evidence>
<dbReference type="Proteomes" id="UP000682733">
    <property type="component" value="Unassembled WGS sequence"/>
</dbReference>
<dbReference type="InterPro" id="IPR008775">
    <property type="entry name" value="Phytyl_CoA_dOase-like"/>
</dbReference>
<reference evidence="2" key="1">
    <citation type="submission" date="2021-02" db="EMBL/GenBank/DDBJ databases">
        <authorList>
            <person name="Nowell W R."/>
        </authorList>
    </citation>
    <scope>NUCLEOTIDE SEQUENCE</scope>
</reference>
<evidence type="ECO:0008006" key="7">
    <source>
        <dbReference type="Google" id="ProtNLM"/>
    </source>
</evidence>
<dbReference type="Proteomes" id="UP000677228">
    <property type="component" value="Unassembled WGS sequence"/>
</dbReference>
<dbReference type="Proteomes" id="UP000663829">
    <property type="component" value="Unassembled WGS sequence"/>
</dbReference>
<protein>
    <recommendedName>
        <fullName evidence="7">Phytanoyl-CoA dioxygenase</fullName>
    </recommendedName>
</protein>
<sequence>MPSGDILDRSFYPPLSSDILSWIREFTPGPLTPDELNQFYEDGFVLKPNLLTKEQLDSVINGLERLVDELAQELFKAGKINDLCENIGFYQRLTAIESQFPAASVLLHKRGILPAEIAALWSCDALLGVAKQLLGTEIAGHPVWNIRTKVPHQEQATVPWHQDTAYLNPECWKTLQVTAWIPLLDANLENGCMQLLRGGHRPGVTCAHNCCAGGTWYVELPEENMSKTLGIPVNEKSVITCEVPFGSVLFLNNLIPHKSLENYSNNIRWSLDLRWQKPNEPNGFYGLKENIVMAKGSDLNYKPDWNEWSKINRSKLQEAAVQQHIKDQIPELKNKVESDPFDTTIAGPWMNNWPIVHHNRHTAALTTNETNWHKS</sequence>
<dbReference type="Pfam" id="PF05721">
    <property type="entry name" value="PhyH"/>
    <property type="match status" value="1"/>
</dbReference>
<dbReference type="Gene3D" id="2.60.120.620">
    <property type="entry name" value="q2cbj1_9rhob like domain"/>
    <property type="match status" value="1"/>
</dbReference>
<organism evidence="2 6">
    <name type="scientific">Didymodactylos carnosus</name>
    <dbReference type="NCBI Taxonomy" id="1234261"/>
    <lineage>
        <taxon>Eukaryota</taxon>
        <taxon>Metazoa</taxon>
        <taxon>Spiralia</taxon>
        <taxon>Gnathifera</taxon>
        <taxon>Rotifera</taxon>
        <taxon>Eurotatoria</taxon>
        <taxon>Bdelloidea</taxon>
        <taxon>Philodinida</taxon>
        <taxon>Philodinidae</taxon>
        <taxon>Didymodactylos</taxon>
    </lineage>
</organism>
<accession>A0A814USW1</accession>
<keyword evidence="6" id="KW-1185">Reference proteome</keyword>
<dbReference type="AlphaFoldDB" id="A0A814USW1"/>
<dbReference type="OrthoDB" id="445007at2759"/>
<comment type="caution">
    <text evidence="2">The sequence shown here is derived from an EMBL/GenBank/DDBJ whole genome shotgun (WGS) entry which is preliminary data.</text>
</comment>
<evidence type="ECO:0000313" key="4">
    <source>
        <dbReference type="EMBL" id="CAF3943973.1"/>
    </source>
</evidence>
<evidence type="ECO:0000313" key="6">
    <source>
        <dbReference type="Proteomes" id="UP000663829"/>
    </source>
</evidence>
<dbReference type="PANTHER" id="PTHR20883:SF14">
    <property type="entry name" value="PHYTANOYL-COA DIOXYGENASE"/>
    <property type="match status" value="1"/>
</dbReference>
<dbReference type="Proteomes" id="UP000681722">
    <property type="component" value="Unassembled WGS sequence"/>
</dbReference>
<dbReference type="EMBL" id="CAJOBC010007815">
    <property type="protein sequence ID" value="CAF3943973.1"/>
    <property type="molecule type" value="Genomic_DNA"/>
</dbReference>
<evidence type="ECO:0000313" key="3">
    <source>
        <dbReference type="EMBL" id="CAF1203946.1"/>
    </source>
</evidence>
<name>A0A814USW1_9BILA</name>
<dbReference type="SUPFAM" id="SSF51197">
    <property type="entry name" value="Clavaminate synthase-like"/>
    <property type="match status" value="1"/>
</dbReference>
<dbReference type="EMBL" id="CAJOBA010035932">
    <property type="protein sequence ID" value="CAF4013608.1"/>
    <property type="molecule type" value="Genomic_DNA"/>
</dbReference>
<proteinExistence type="predicted"/>